<sequence>MLTQSLSFSSDQFSLASTSVVTASTKSSPKMISNSGTSDTMASLQPPSHPQEPVCTSNSIADHHSMSTSSATSPNSEILYDPLSVYHPPQVPIHNKAPKGSLQSFHLLLGALDYINQEHGGQDYPRFSNTLWSSGGSEEEEEPLKHTVEQSSVSSSSHKLRTSLPTRSHTKRENHQEMMHQHEEEHFEENVKAPKSSSSTRKSSSKHSRSNSPTSTTMKNRGSSPPPQQHVNSEGLQICACCKRDSNSVSFLKNYSIHQGNIHNYRNCFPEYDVVPGISCMTCYHKQWRYTKGLYDPNKARSTGVNKREGIQRSTTSKANTPNSVNSTPTSQDPTQLTSINDDSTSSSSKRKKSSSSNSSSSSSSSSSTDQSKRKKADHEFEEEDNASTATTEGMKEETKKPRKLSKRRYTPAEPSSNINSEVLVTATPMSSFSNEMVDHSDTQEVASSFVHPSTSTSIEGPATELRSHQHHQHAMRLIVKFLCPTSNNTVEEVYNCTMYCDFVPTTLASIKSLVMGKLRTQTTGFTSCDTILWSSSEQSLNRVVLTDEEMMRKSLCNDDILYVYVR</sequence>
<dbReference type="Proteomes" id="UP000816034">
    <property type="component" value="Unassembled WGS sequence"/>
</dbReference>
<comment type="caution">
    <text evidence="2">The sequence shown here is derived from an EMBL/GenBank/DDBJ whole genome shotgun (WGS) entry which is preliminary data.</text>
</comment>
<accession>A0AA88KGB0</accession>
<feature type="compositionally biased region" description="Low complexity" evidence="1">
    <location>
        <begin position="355"/>
        <end position="370"/>
    </location>
</feature>
<protein>
    <submittedName>
        <fullName evidence="2">Uncharacterized protein</fullName>
    </submittedName>
</protein>
<name>A0AA88KGB0_NAELO</name>
<dbReference type="RefSeq" id="XP_044544358.1">
    <property type="nucleotide sequence ID" value="XM_044685704.1"/>
</dbReference>
<evidence type="ECO:0000256" key="1">
    <source>
        <dbReference type="SAM" id="MobiDB-lite"/>
    </source>
</evidence>
<dbReference type="GeneID" id="68102642"/>
<feature type="compositionally biased region" description="Basic and acidic residues" evidence="1">
    <location>
        <begin position="171"/>
        <end position="192"/>
    </location>
</feature>
<feature type="region of interest" description="Disordered" evidence="1">
    <location>
        <begin position="126"/>
        <end position="232"/>
    </location>
</feature>
<feature type="compositionally biased region" description="Polar residues" evidence="1">
    <location>
        <begin position="217"/>
        <end position="232"/>
    </location>
</feature>
<feature type="region of interest" description="Disordered" evidence="1">
    <location>
        <begin position="1"/>
        <end position="74"/>
    </location>
</feature>
<dbReference type="EMBL" id="PYSW02000040">
    <property type="protein sequence ID" value="KAG2375184.1"/>
    <property type="molecule type" value="Genomic_DNA"/>
</dbReference>
<evidence type="ECO:0000313" key="2">
    <source>
        <dbReference type="EMBL" id="KAG2375184.1"/>
    </source>
</evidence>
<evidence type="ECO:0000313" key="3">
    <source>
        <dbReference type="Proteomes" id="UP000816034"/>
    </source>
</evidence>
<proteinExistence type="predicted"/>
<feature type="compositionally biased region" description="Low complexity" evidence="1">
    <location>
        <begin position="1"/>
        <end position="28"/>
    </location>
</feature>
<reference evidence="2 3" key="1">
    <citation type="journal article" date="2018" name="BMC Genomics">
        <title>The genome of Naegleria lovaniensis, the basis for a comparative approach to unravel pathogenicity factors of the human pathogenic amoeba N. fowleri.</title>
        <authorList>
            <person name="Liechti N."/>
            <person name="Schurch N."/>
            <person name="Bruggmann R."/>
            <person name="Wittwer M."/>
        </authorList>
    </citation>
    <scope>NUCLEOTIDE SEQUENCE [LARGE SCALE GENOMIC DNA]</scope>
    <source>
        <strain evidence="2 3">ATCC 30569</strain>
    </source>
</reference>
<feature type="compositionally biased region" description="Polar residues" evidence="1">
    <location>
        <begin position="414"/>
        <end position="423"/>
    </location>
</feature>
<feature type="compositionally biased region" description="Polar residues" evidence="1">
    <location>
        <begin position="30"/>
        <end position="46"/>
    </location>
</feature>
<feature type="region of interest" description="Disordered" evidence="1">
    <location>
        <begin position="295"/>
        <end position="423"/>
    </location>
</feature>
<gene>
    <name evidence="2" type="ORF">C9374_010188</name>
</gene>
<keyword evidence="3" id="KW-1185">Reference proteome</keyword>
<feature type="compositionally biased region" description="Basic residues" evidence="1">
    <location>
        <begin position="401"/>
        <end position="410"/>
    </location>
</feature>
<feature type="compositionally biased region" description="Polar residues" evidence="1">
    <location>
        <begin position="312"/>
        <end position="342"/>
    </location>
</feature>
<organism evidence="2 3">
    <name type="scientific">Naegleria lovaniensis</name>
    <name type="common">Amoeba</name>
    <dbReference type="NCBI Taxonomy" id="51637"/>
    <lineage>
        <taxon>Eukaryota</taxon>
        <taxon>Discoba</taxon>
        <taxon>Heterolobosea</taxon>
        <taxon>Tetramitia</taxon>
        <taxon>Eutetramitia</taxon>
        <taxon>Vahlkampfiidae</taxon>
        <taxon>Naegleria</taxon>
    </lineage>
</organism>
<dbReference type="AlphaFoldDB" id="A0AA88KGB0"/>